<dbReference type="Gene3D" id="1.20.920.20">
    <property type="match status" value="1"/>
</dbReference>
<name>A0A5J4VC19_9EUKA</name>
<organism evidence="1 2">
    <name type="scientific">Streblomastix strix</name>
    <dbReference type="NCBI Taxonomy" id="222440"/>
    <lineage>
        <taxon>Eukaryota</taxon>
        <taxon>Metamonada</taxon>
        <taxon>Preaxostyla</taxon>
        <taxon>Oxymonadida</taxon>
        <taxon>Streblomastigidae</taxon>
        <taxon>Streblomastix</taxon>
    </lineage>
</organism>
<comment type="caution">
    <text evidence="1">The sequence shown here is derived from an EMBL/GenBank/DDBJ whole genome shotgun (WGS) entry which is preliminary data.</text>
</comment>
<dbReference type="AlphaFoldDB" id="A0A5J4VC19"/>
<accession>A0A5J4VC19</accession>
<evidence type="ECO:0000313" key="2">
    <source>
        <dbReference type="Proteomes" id="UP000324800"/>
    </source>
</evidence>
<dbReference type="Proteomes" id="UP000324800">
    <property type="component" value="Unassembled WGS sequence"/>
</dbReference>
<evidence type="ECO:0000313" key="1">
    <source>
        <dbReference type="EMBL" id="KAA6380096.1"/>
    </source>
</evidence>
<gene>
    <name evidence="1" type="ORF">EZS28_024375</name>
</gene>
<sequence>EAEIEASRVKLDRAEKFLSGLSDQYERWTQSVKDLTASRSTLLGDALIAT</sequence>
<evidence type="ECO:0008006" key="3">
    <source>
        <dbReference type="Google" id="ProtNLM"/>
    </source>
</evidence>
<reference evidence="1 2" key="1">
    <citation type="submission" date="2019-03" db="EMBL/GenBank/DDBJ databases">
        <title>Single cell metagenomics reveals metabolic interactions within the superorganism composed of flagellate Streblomastix strix and complex community of Bacteroidetes bacteria on its surface.</title>
        <authorList>
            <person name="Treitli S.C."/>
            <person name="Kolisko M."/>
            <person name="Husnik F."/>
            <person name="Keeling P."/>
            <person name="Hampl V."/>
        </authorList>
    </citation>
    <scope>NUCLEOTIDE SEQUENCE [LARGE SCALE GENOMIC DNA]</scope>
    <source>
        <strain evidence="1">ST1C</strain>
    </source>
</reference>
<protein>
    <recommendedName>
        <fullName evidence="3">Dynein heavy chain coiled coil stalk domain-containing protein</fullName>
    </recommendedName>
</protein>
<dbReference type="OrthoDB" id="5593012at2759"/>
<proteinExistence type="predicted"/>
<dbReference type="EMBL" id="SNRW01008098">
    <property type="protein sequence ID" value="KAA6380096.1"/>
    <property type="molecule type" value="Genomic_DNA"/>
</dbReference>
<feature type="non-terminal residue" evidence="1">
    <location>
        <position position="1"/>
    </location>
</feature>